<organism evidence="1 2">
    <name type="scientific">Puccinia sorghi</name>
    <dbReference type="NCBI Taxonomy" id="27349"/>
    <lineage>
        <taxon>Eukaryota</taxon>
        <taxon>Fungi</taxon>
        <taxon>Dikarya</taxon>
        <taxon>Basidiomycota</taxon>
        <taxon>Pucciniomycotina</taxon>
        <taxon>Pucciniomycetes</taxon>
        <taxon>Pucciniales</taxon>
        <taxon>Pucciniaceae</taxon>
        <taxon>Puccinia</taxon>
    </lineage>
</organism>
<evidence type="ECO:0000313" key="2">
    <source>
        <dbReference type="Proteomes" id="UP000037035"/>
    </source>
</evidence>
<keyword evidence="2" id="KW-1185">Reference proteome</keyword>
<dbReference type="AlphaFoldDB" id="A0A0L6UJZ8"/>
<accession>A0A0L6UJZ8</accession>
<name>A0A0L6UJZ8_9BASI</name>
<dbReference type="Proteomes" id="UP000037035">
    <property type="component" value="Unassembled WGS sequence"/>
</dbReference>
<dbReference type="OrthoDB" id="3246760at2759"/>
<gene>
    <name evidence="1" type="ORF">VP01_5534g1</name>
</gene>
<comment type="caution">
    <text evidence="1">The sequence shown here is derived from an EMBL/GenBank/DDBJ whole genome shotgun (WGS) entry which is preliminary data.</text>
</comment>
<dbReference type="EMBL" id="LAVV01010757">
    <property type="protein sequence ID" value="KNZ48617.1"/>
    <property type="molecule type" value="Genomic_DNA"/>
</dbReference>
<proteinExistence type="predicted"/>
<protein>
    <submittedName>
        <fullName evidence="1">Uncharacterized protein</fullName>
    </submittedName>
</protein>
<sequence length="126" mass="14166">MSWPCFLNLLNLIKPDPIFYNQSPLQKKHAQLPVVHMQHAPAKLSSKLHLSFLGVSACQLHTVEQVFLQFSESSTRCLHSTCIATCHLGSNVNGAAVLRLKKLFQVGYGKINLYTTQVIKAIYNMR</sequence>
<evidence type="ECO:0000313" key="1">
    <source>
        <dbReference type="EMBL" id="KNZ48617.1"/>
    </source>
</evidence>
<dbReference type="VEuPathDB" id="FungiDB:VP01_5534g1"/>
<reference evidence="1 2" key="1">
    <citation type="submission" date="2015-08" db="EMBL/GenBank/DDBJ databases">
        <title>Next Generation Sequencing and Analysis of the Genome of Puccinia sorghi L Schw, the Causal Agent of Maize Common Rust.</title>
        <authorList>
            <person name="Rochi L."/>
            <person name="Burguener G."/>
            <person name="Darino M."/>
            <person name="Turjanski A."/>
            <person name="Kreff E."/>
            <person name="Dieguez M.J."/>
            <person name="Sacco F."/>
        </authorList>
    </citation>
    <scope>NUCLEOTIDE SEQUENCE [LARGE SCALE GENOMIC DNA]</scope>
    <source>
        <strain evidence="1 2">RO10H11247</strain>
    </source>
</reference>